<comment type="caution">
    <text evidence="2">The sequence shown here is derived from an EMBL/GenBank/DDBJ whole genome shotgun (WGS) entry which is preliminary data.</text>
</comment>
<feature type="compositionally biased region" description="Polar residues" evidence="1">
    <location>
        <begin position="318"/>
        <end position="329"/>
    </location>
</feature>
<organism evidence="2">
    <name type="scientific">Tanacetum cinerariifolium</name>
    <name type="common">Dalmatian daisy</name>
    <name type="synonym">Chrysanthemum cinerariifolium</name>
    <dbReference type="NCBI Taxonomy" id="118510"/>
    <lineage>
        <taxon>Eukaryota</taxon>
        <taxon>Viridiplantae</taxon>
        <taxon>Streptophyta</taxon>
        <taxon>Embryophyta</taxon>
        <taxon>Tracheophyta</taxon>
        <taxon>Spermatophyta</taxon>
        <taxon>Magnoliopsida</taxon>
        <taxon>eudicotyledons</taxon>
        <taxon>Gunneridae</taxon>
        <taxon>Pentapetalae</taxon>
        <taxon>asterids</taxon>
        <taxon>campanulids</taxon>
        <taxon>Asterales</taxon>
        <taxon>Asteraceae</taxon>
        <taxon>Asteroideae</taxon>
        <taxon>Anthemideae</taxon>
        <taxon>Anthemidinae</taxon>
        <taxon>Tanacetum</taxon>
    </lineage>
</organism>
<accession>A0A6L2LTN8</accession>
<proteinExistence type="predicted"/>
<reference evidence="2" key="1">
    <citation type="journal article" date="2019" name="Sci. Rep.">
        <title>Draft genome of Tanacetum cinerariifolium, the natural source of mosquito coil.</title>
        <authorList>
            <person name="Yamashiro T."/>
            <person name="Shiraishi A."/>
            <person name="Satake H."/>
            <person name="Nakayama K."/>
        </authorList>
    </citation>
    <scope>NUCLEOTIDE SEQUENCE</scope>
</reference>
<feature type="region of interest" description="Disordered" evidence="1">
    <location>
        <begin position="318"/>
        <end position="347"/>
    </location>
</feature>
<name>A0A6L2LTN8_TANCI</name>
<gene>
    <name evidence="2" type="ORF">Tci_036497</name>
</gene>
<dbReference type="AlphaFoldDB" id="A0A6L2LTN8"/>
<dbReference type="EMBL" id="BKCJ010005035">
    <property type="protein sequence ID" value="GEU64519.1"/>
    <property type="molecule type" value="Genomic_DNA"/>
</dbReference>
<protein>
    <submittedName>
        <fullName evidence="2">Uncharacterized protein</fullName>
    </submittedName>
</protein>
<evidence type="ECO:0000256" key="1">
    <source>
        <dbReference type="SAM" id="MobiDB-lite"/>
    </source>
</evidence>
<sequence>MNLESAQNNAVTKLPLLKQGDYEMWKLRIEQYFQVQDYALWDVIENGNSFKLVHRTIANADGTSTSTIPGPVTTEEKAQKRMMLKLEAYLEQIHEDDLKEIDLKWQLALLSMRARRSSNQDNLRKTVNVEYTSSKAMVAIDGAGFDWSYIADDEVPTNMALMAFSGSKDFQHPEFKGYGPKDSKSVYVDTSNDIKKAPDALIIEDWVSDSDEDESEEMVHKPEQANQPRKMVQTLVLKNEEKGTVQREVRPVWNNAMRTNHQNFSNFRRNFAPTTVLTKSDIVPLSTARQSSSRAATPVSAARPINTAASKPLVNVATPRQNALQTSHSLSRRHFYQQTSLKKQKFK</sequence>
<evidence type="ECO:0000313" key="2">
    <source>
        <dbReference type="EMBL" id="GEU64519.1"/>
    </source>
</evidence>